<evidence type="ECO:0000256" key="1">
    <source>
        <dbReference type="ARBA" id="ARBA00004651"/>
    </source>
</evidence>
<keyword evidence="8" id="KW-1185">Reference proteome</keyword>
<sequence>MKFKINSTIANISLSMLIKLLAALFGIVVSVILARVLGAVDLGVYQLSISILTTFTVIGKLGLDNALLKFISFHHHNLNWDKIRGLRRNSFLITLVTSSIIVLVLNVMSEFIAINIFNEPQLSLALKIISIAVFPLVTIHLQAEMLKGIGKIKTGMFLQSAFITIVNLAIIVFLYFWTELNLSTLLASYTASNVIVFVVSLVLWKISCPIVDKGSYPNFSLKELLDASIPLMWVSSFNLILSYMDIYMIGVFLSSEAVGLYSIASKIVLMSSMILVAFNGVLSPKFSVLSSNNENKKLEFLVQSSTLVLTVISLFIYIVLIIFNKPILGLFGSEFIKSSGIFIVLATGQFFVLATGPVGSLLMMSGHVEFHKRNMIISAIINLLFNLVLIPIIGAIGAAIATVISIVTKNILAVVYVKKTLNINIYSNWGKITKGALFKNGENL</sequence>
<evidence type="ECO:0000256" key="5">
    <source>
        <dbReference type="ARBA" id="ARBA00023136"/>
    </source>
</evidence>
<feature type="transmembrane region" description="Helical" evidence="6">
    <location>
        <begin position="91"/>
        <end position="118"/>
    </location>
</feature>
<name>A0A517DXC5_9FIRM</name>
<evidence type="ECO:0000256" key="2">
    <source>
        <dbReference type="ARBA" id="ARBA00022475"/>
    </source>
</evidence>
<keyword evidence="4 6" id="KW-1133">Transmembrane helix</keyword>
<proteinExistence type="predicted"/>
<feature type="transmembrane region" description="Helical" evidence="6">
    <location>
        <begin position="155"/>
        <end position="177"/>
    </location>
</feature>
<dbReference type="RefSeq" id="WP_144351440.1">
    <property type="nucleotide sequence ID" value="NZ_CP036259.1"/>
</dbReference>
<feature type="transmembrane region" description="Helical" evidence="6">
    <location>
        <begin position="124"/>
        <end position="143"/>
    </location>
</feature>
<feature type="transmembrane region" description="Helical" evidence="6">
    <location>
        <begin position="231"/>
        <end position="253"/>
    </location>
</feature>
<dbReference type="KEGG" id="sted:SPTER_34350"/>
<organism evidence="7 8">
    <name type="scientific">Sporomusa termitida</name>
    <dbReference type="NCBI Taxonomy" id="2377"/>
    <lineage>
        <taxon>Bacteria</taxon>
        <taxon>Bacillati</taxon>
        <taxon>Bacillota</taxon>
        <taxon>Negativicutes</taxon>
        <taxon>Selenomonadales</taxon>
        <taxon>Sporomusaceae</taxon>
        <taxon>Sporomusa</taxon>
    </lineage>
</organism>
<feature type="transmembrane region" description="Helical" evidence="6">
    <location>
        <begin position="12"/>
        <end position="37"/>
    </location>
</feature>
<evidence type="ECO:0000256" key="6">
    <source>
        <dbReference type="SAM" id="Phobius"/>
    </source>
</evidence>
<feature type="transmembrane region" description="Helical" evidence="6">
    <location>
        <begin position="259"/>
        <end position="279"/>
    </location>
</feature>
<dbReference type="InterPro" id="IPR050833">
    <property type="entry name" value="Poly_Biosynth_Transport"/>
</dbReference>
<dbReference type="InterPro" id="IPR002797">
    <property type="entry name" value="Polysacc_synth"/>
</dbReference>
<evidence type="ECO:0000313" key="8">
    <source>
        <dbReference type="Proteomes" id="UP000320776"/>
    </source>
</evidence>
<keyword evidence="2" id="KW-1003">Cell membrane</keyword>
<evidence type="ECO:0000256" key="3">
    <source>
        <dbReference type="ARBA" id="ARBA00022692"/>
    </source>
</evidence>
<feature type="transmembrane region" description="Helical" evidence="6">
    <location>
        <begin position="43"/>
        <end position="63"/>
    </location>
</feature>
<evidence type="ECO:0000313" key="7">
    <source>
        <dbReference type="EMBL" id="QDR82014.1"/>
    </source>
</evidence>
<evidence type="ECO:0000256" key="4">
    <source>
        <dbReference type="ARBA" id="ARBA00022989"/>
    </source>
</evidence>
<keyword evidence="3 6" id="KW-0812">Transmembrane</keyword>
<dbReference type="PANTHER" id="PTHR30250">
    <property type="entry name" value="PST FAMILY PREDICTED COLANIC ACID TRANSPORTER"/>
    <property type="match status" value="1"/>
</dbReference>
<gene>
    <name evidence="7" type="ORF">SPTER_34350</name>
</gene>
<reference evidence="7 8" key="1">
    <citation type="submission" date="2019-02" db="EMBL/GenBank/DDBJ databases">
        <title>Closed genome of Sporomusa termitida DSM 4440.</title>
        <authorList>
            <person name="Poehlein A."/>
            <person name="Daniel R."/>
        </authorList>
    </citation>
    <scope>NUCLEOTIDE SEQUENCE [LARGE SCALE GENOMIC DNA]</scope>
    <source>
        <strain evidence="7 8">DSM 4440</strain>
    </source>
</reference>
<feature type="transmembrane region" description="Helical" evidence="6">
    <location>
        <begin position="335"/>
        <end position="363"/>
    </location>
</feature>
<keyword evidence="5 6" id="KW-0472">Membrane</keyword>
<comment type="subcellular location">
    <subcellularLocation>
        <location evidence="1">Cell membrane</location>
        <topology evidence="1">Multi-pass membrane protein</topology>
    </subcellularLocation>
</comment>
<protein>
    <submittedName>
        <fullName evidence="7">Stage V sporulation protein B</fullName>
    </submittedName>
</protein>
<dbReference type="CDD" id="cd13128">
    <property type="entry name" value="MATE_Wzx_like"/>
    <property type="match status" value="1"/>
</dbReference>
<dbReference type="Pfam" id="PF01943">
    <property type="entry name" value="Polysacc_synt"/>
    <property type="match status" value="1"/>
</dbReference>
<accession>A0A517DXC5</accession>
<dbReference type="GO" id="GO:0005886">
    <property type="term" value="C:plasma membrane"/>
    <property type="evidence" value="ECO:0007669"/>
    <property type="project" value="UniProtKB-SubCell"/>
</dbReference>
<dbReference type="PANTHER" id="PTHR30250:SF11">
    <property type="entry name" value="O-ANTIGEN TRANSPORTER-RELATED"/>
    <property type="match status" value="1"/>
</dbReference>
<dbReference type="EMBL" id="CP036259">
    <property type="protein sequence ID" value="QDR82014.1"/>
    <property type="molecule type" value="Genomic_DNA"/>
</dbReference>
<dbReference type="Proteomes" id="UP000320776">
    <property type="component" value="Chromosome"/>
</dbReference>
<dbReference type="AlphaFoldDB" id="A0A517DXC5"/>
<feature type="transmembrane region" description="Helical" evidence="6">
    <location>
        <begin position="300"/>
        <end position="323"/>
    </location>
</feature>
<dbReference type="OrthoDB" id="5240734at2"/>
<feature type="transmembrane region" description="Helical" evidence="6">
    <location>
        <begin position="189"/>
        <end position="211"/>
    </location>
</feature>